<comment type="caution">
    <text evidence="1">The sequence shown here is derived from an EMBL/GenBank/DDBJ whole genome shotgun (WGS) entry which is preliminary data.</text>
</comment>
<dbReference type="Proteomes" id="UP001377168">
    <property type="component" value="Unassembled WGS sequence"/>
</dbReference>
<name>A0ACC6PP24_9ACTN</name>
<accession>A0ACC6PP24</accession>
<dbReference type="EMBL" id="JBBKAJ010000022">
    <property type="protein sequence ID" value="MEJ8633122.1"/>
    <property type="molecule type" value="Genomic_DNA"/>
</dbReference>
<sequence>MTDFTGRWTLRGAVSHDPDVAYESEDEIRMDAVIGGTRLDLEVLLHKWLAGETFDAEPPLGPASGLTLDIGDDDTFTESGTAEVEWFCEEGVLEAKALPFDGRIVTTPVGAHLLLHDAVTEPASADGHRYGDVRLRLDDGDTQITDTVVLDGDRLRRTVSVVTDEMYLSRVRYEYGRA</sequence>
<evidence type="ECO:0000313" key="2">
    <source>
        <dbReference type="Proteomes" id="UP001377168"/>
    </source>
</evidence>
<evidence type="ECO:0000313" key="1">
    <source>
        <dbReference type="EMBL" id="MEJ8633122.1"/>
    </source>
</evidence>
<organism evidence="1 2">
    <name type="scientific">Streptomyces achmelvichensis</name>
    <dbReference type="NCBI Taxonomy" id="3134111"/>
    <lineage>
        <taxon>Bacteria</taxon>
        <taxon>Bacillati</taxon>
        <taxon>Actinomycetota</taxon>
        <taxon>Actinomycetes</taxon>
        <taxon>Kitasatosporales</taxon>
        <taxon>Streptomycetaceae</taxon>
        <taxon>Streptomyces</taxon>
    </lineage>
</organism>
<reference evidence="1" key="1">
    <citation type="submission" date="2024-03" db="EMBL/GenBank/DDBJ databases">
        <title>Novel Streptomyces species of biotechnological and ecological value are a feature of Machair soil.</title>
        <authorList>
            <person name="Prole J.R."/>
            <person name="Goodfellow M."/>
            <person name="Allenby N."/>
            <person name="Ward A.C."/>
        </authorList>
    </citation>
    <scope>NUCLEOTIDE SEQUENCE</scope>
    <source>
        <strain evidence="1">MS2.AVA.5</strain>
    </source>
</reference>
<keyword evidence="2" id="KW-1185">Reference proteome</keyword>
<proteinExistence type="predicted"/>
<gene>
    <name evidence="1" type="ORF">WKI67_06915</name>
</gene>
<protein>
    <submittedName>
        <fullName evidence="1">Uncharacterized protein</fullName>
    </submittedName>
</protein>